<dbReference type="Pfam" id="PF02518">
    <property type="entry name" value="HATPase_c"/>
    <property type="match status" value="1"/>
</dbReference>
<dbReference type="SMART" id="SM00387">
    <property type="entry name" value="HATPase_c"/>
    <property type="match status" value="1"/>
</dbReference>
<dbReference type="SUPFAM" id="SSF55874">
    <property type="entry name" value="ATPase domain of HSP90 chaperone/DNA topoisomerase II/histidine kinase"/>
    <property type="match status" value="1"/>
</dbReference>
<feature type="coiled-coil region" evidence="7">
    <location>
        <begin position="323"/>
        <end position="350"/>
    </location>
</feature>
<dbReference type="InterPro" id="IPR003018">
    <property type="entry name" value="GAF"/>
</dbReference>
<dbReference type="EMBL" id="CP046147">
    <property type="protein sequence ID" value="WFG38999.1"/>
    <property type="molecule type" value="Genomic_DNA"/>
</dbReference>
<dbReference type="CDD" id="cd00082">
    <property type="entry name" value="HisKA"/>
    <property type="match status" value="1"/>
</dbReference>
<dbReference type="EMBL" id="WMBE01000001">
    <property type="protein sequence ID" value="MDG0866282.1"/>
    <property type="molecule type" value="Genomic_DNA"/>
</dbReference>
<evidence type="ECO:0000256" key="4">
    <source>
        <dbReference type="ARBA" id="ARBA00022679"/>
    </source>
</evidence>
<dbReference type="GO" id="GO:0000155">
    <property type="term" value="F:phosphorelay sensor kinase activity"/>
    <property type="evidence" value="ECO:0007669"/>
    <property type="project" value="InterPro"/>
</dbReference>
<dbReference type="Gene3D" id="3.30.565.10">
    <property type="entry name" value="Histidine kinase-like ATPase, C-terminal domain"/>
    <property type="match status" value="1"/>
</dbReference>
<dbReference type="PANTHER" id="PTHR43711:SF1">
    <property type="entry name" value="HISTIDINE KINASE 1"/>
    <property type="match status" value="1"/>
</dbReference>
<dbReference type="InterPro" id="IPR036097">
    <property type="entry name" value="HisK_dim/P_sf"/>
</dbReference>
<dbReference type="SMART" id="SM00065">
    <property type="entry name" value="GAF"/>
    <property type="match status" value="1"/>
</dbReference>
<dbReference type="InterPro" id="IPR036890">
    <property type="entry name" value="HATPase_C_sf"/>
</dbReference>
<keyword evidence="4" id="KW-0808">Transferase</keyword>
<dbReference type="InterPro" id="IPR050736">
    <property type="entry name" value="Sensor_HK_Regulatory"/>
</dbReference>
<reference evidence="11" key="3">
    <citation type="submission" date="2023-06" db="EMBL/GenBank/DDBJ databases">
        <title>Pangenomics reveal diversification of enzyme families and niche specialization in globally abundant SAR202 bacteria.</title>
        <authorList>
            <person name="Saw J.H.W."/>
        </authorList>
    </citation>
    <scope>NUCLEOTIDE SEQUENCE [LARGE SCALE GENOMIC DNA]</scope>
    <source>
        <strain evidence="11">JH1073</strain>
    </source>
</reference>
<keyword evidence="6" id="KW-0902">Two-component regulatory system</keyword>
<keyword evidence="3" id="KW-0597">Phosphoprotein</keyword>
<evidence type="ECO:0000256" key="5">
    <source>
        <dbReference type="ARBA" id="ARBA00022777"/>
    </source>
</evidence>
<dbReference type="SMART" id="SM00388">
    <property type="entry name" value="HisKA"/>
    <property type="match status" value="1"/>
</dbReference>
<evidence type="ECO:0000313" key="9">
    <source>
        <dbReference type="EMBL" id="MDG0866282.1"/>
    </source>
</evidence>
<keyword evidence="5" id="KW-0418">Kinase</keyword>
<keyword evidence="11" id="KW-1185">Reference proteome</keyword>
<dbReference type="PRINTS" id="PR00344">
    <property type="entry name" value="BCTRLSENSOR"/>
</dbReference>
<evidence type="ECO:0000313" key="10">
    <source>
        <dbReference type="EMBL" id="WFG38999.1"/>
    </source>
</evidence>
<evidence type="ECO:0000313" key="12">
    <source>
        <dbReference type="Proteomes" id="UP001321249"/>
    </source>
</evidence>
<comment type="catalytic activity">
    <reaction evidence="1">
        <text>ATP + protein L-histidine = ADP + protein N-phospho-L-histidine.</text>
        <dbReference type="EC" id="2.7.13.3"/>
    </reaction>
</comment>
<evidence type="ECO:0000256" key="7">
    <source>
        <dbReference type="SAM" id="Coils"/>
    </source>
</evidence>
<sequence>MAIATSTYPSDSGQSGRLKSWLSKVASFGSGRNSHAELLLEAGQILGDNFESPNHSERFVGQLAKVIDFDYLSLAQVDHTEWTADNLLQCGARISGMSDTWSVSLDAVPQPEVFSTKLAAMCEVEQVAHDGKSVAWWMYRAGLRSMITAPIIADATVIGVLMVASKLPHSYDEANVHTAQQLADAVAGSFANLRLHKRLRRELIERETVSALAKTISSSLDIESSMPDFAHDFFKIVPANGVSISLATGVNDDTEDRWSYGVTPVAGDSPHQRTLTSEMKVGGSTVGTITVVGSARQRYVRHHLSLLNTVASNIAGAIAAAEMHARSMELAEARLEMEKTEAERRELERVAAAKSDFLTTVSHELRTPLTSILAFADVLTRNKPGNLLSKQERQLGIIQRSGRRLAVLIDDLLDATHIEQSKFELKPVRFDVTEMLSDLTDSFKPILREKNQKFVLDISKAPTEMFADQIRLTQVVSNLVTNASKYSGEGSEVTITAKADGDDVVIAVEDQGIGIDSFDLENVFGAFFRSDNEGTRAQSGTGIGLYFCRMIVEYHNGDISAESAVGTGTKITLRVPREYSTELENEPSLAA</sequence>
<dbReference type="RefSeq" id="WP_342835814.1">
    <property type="nucleotide sequence ID" value="NZ_CP046146.1"/>
</dbReference>
<dbReference type="InterPro" id="IPR003661">
    <property type="entry name" value="HisK_dim/P_dom"/>
</dbReference>
<dbReference type="Pfam" id="PF00512">
    <property type="entry name" value="HisKA"/>
    <property type="match status" value="1"/>
</dbReference>
<organism evidence="10 11">
    <name type="scientific">Candidatus Lucifugimonas marina</name>
    <dbReference type="NCBI Taxonomy" id="3038979"/>
    <lineage>
        <taxon>Bacteria</taxon>
        <taxon>Bacillati</taxon>
        <taxon>Chloroflexota</taxon>
        <taxon>Dehalococcoidia</taxon>
        <taxon>SAR202 cluster</taxon>
        <taxon>Candidatus Lucifugimonadales</taxon>
        <taxon>Candidatus Lucifugimonadaceae</taxon>
        <taxon>Candidatus Lucifugimonas</taxon>
    </lineage>
</organism>
<proteinExistence type="predicted"/>
<evidence type="ECO:0000256" key="2">
    <source>
        <dbReference type="ARBA" id="ARBA00012438"/>
    </source>
</evidence>
<dbReference type="Proteomes" id="UP001219901">
    <property type="component" value="Chromosome"/>
</dbReference>
<evidence type="ECO:0000256" key="6">
    <source>
        <dbReference type="ARBA" id="ARBA00023012"/>
    </source>
</evidence>
<feature type="domain" description="Histidine kinase" evidence="8">
    <location>
        <begin position="360"/>
        <end position="579"/>
    </location>
</feature>
<dbReference type="InterPro" id="IPR029016">
    <property type="entry name" value="GAF-like_dom_sf"/>
</dbReference>
<evidence type="ECO:0000256" key="1">
    <source>
        <dbReference type="ARBA" id="ARBA00000085"/>
    </source>
</evidence>
<keyword evidence="7" id="KW-0175">Coiled coil</keyword>
<dbReference type="EC" id="2.7.13.3" evidence="2"/>
<evidence type="ECO:0000259" key="8">
    <source>
        <dbReference type="PROSITE" id="PS50109"/>
    </source>
</evidence>
<dbReference type="Gene3D" id="1.10.287.130">
    <property type="match status" value="1"/>
</dbReference>
<dbReference type="AlphaFoldDB" id="A0AAJ5ZF73"/>
<dbReference type="Pfam" id="PF13185">
    <property type="entry name" value="GAF_2"/>
    <property type="match status" value="1"/>
</dbReference>
<reference evidence="11 12" key="1">
    <citation type="submission" date="2019-11" db="EMBL/GenBank/DDBJ databases">
        <authorList>
            <person name="Cho J.-C."/>
        </authorList>
    </citation>
    <scope>NUCLEOTIDE SEQUENCE [LARGE SCALE GENOMIC DNA]</scope>
    <source>
        <strain evidence="10 11">JH1073</strain>
        <strain evidence="9 12">JH702</strain>
    </source>
</reference>
<dbReference type="InterPro" id="IPR005467">
    <property type="entry name" value="His_kinase_dom"/>
</dbReference>
<dbReference type="InterPro" id="IPR004358">
    <property type="entry name" value="Sig_transdc_His_kin-like_C"/>
</dbReference>
<gene>
    <name evidence="9" type="ORF">GKO46_04245</name>
    <name evidence="10" type="ORF">GKO48_05015</name>
</gene>
<dbReference type="PROSITE" id="PS50109">
    <property type="entry name" value="HIS_KIN"/>
    <property type="match status" value="1"/>
</dbReference>
<dbReference type="PANTHER" id="PTHR43711">
    <property type="entry name" value="TWO-COMPONENT HISTIDINE KINASE"/>
    <property type="match status" value="1"/>
</dbReference>
<reference evidence="10" key="2">
    <citation type="journal article" date="2023" name="Nat. Commun.">
        <title>Cultivation of marine bacteria of the SAR202 clade.</title>
        <authorList>
            <person name="Lim Y."/>
            <person name="Seo J.H."/>
            <person name="Giovannoni S.J."/>
            <person name="Kang I."/>
            <person name="Cho J.C."/>
        </authorList>
    </citation>
    <scope>NUCLEOTIDE SEQUENCE</scope>
    <source>
        <strain evidence="10">JH1073</strain>
    </source>
</reference>
<name>A0AAJ5ZF73_9CHLR</name>
<dbReference type="SUPFAM" id="SSF55781">
    <property type="entry name" value="GAF domain-like"/>
    <property type="match status" value="1"/>
</dbReference>
<accession>A0AAJ5ZF73</accession>
<dbReference type="Gene3D" id="3.30.450.40">
    <property type="match status" value="1"/>
</dbReference>
<protein>
    <recommendedName>
        <fullName evidence="2">histidine kinase</fullName>
        <ecNumber evidence="2">2.7.13.3</ecNumber>
    </recommendedName>
</protein>
<evidence type="ECO:0000313" key="11">
    <source>
        <dbReference type="Proteomes" id="UP001219901"/>
    </source>
</evidence>
<dbReference type="Proteomes" id="UP001321249">
    <property type="component" value="Unassembled WGS sequence"/>
</dbReference>
<evidence type="ECO:0000256" key="3">
    <source>
        <dbReference type="ARBA" id="ARBA00022553"/>
    </source>
</evidence>
<dbReference type="SUPFAM" id="SSF47384">
    <property type="entry name" value="Homodimeric domain of signal transducing histidine kinase"/>
    <property type="match status" value="1"/>
</dbReference>
<dbReference type="FunFam" id="3.30.565.10:FF:000006">
    <property type="entry name" value="Sensor histidine kinase WalK"/>
    <property type="match status" value="1"/>
</dbReference>
<dbReference type="InterPro" id="IPR003594">
    <property type="entry name" value="HATPase_dom"/>
</dbReference>